<gene>
    <name evidence="1" type="ORF">ONE63_010138</name>
</gene>
<organism evidence="1 2">
    <name type="scientific">Megalurothrips usitatus</name>
    <name type="common">bean blossom thrips</name>
    <dbReference type="NCBI Taxonomy" id="439358"/>
    <lineage>
        <taxon>Eukaryota</taxon>
        <taxon>Metazoa</taxon>
        <taxon>Ecdysozoa</taxon>
        <taxon>Arthropoda</taxon>
        <taxon>Hexapoda</taxon>
        <taxon>Insecta</taxon>
        <taxon>Pterygota</taxon>
        <taxon>Neoptera</taxon>
        <taxon>Paraneoptera</taxon>
        <taxon>Thysanoptera</taxon>
        <taxon>Terebrantia</taxon>
        <taxon>Thripoidea</taxon>
        <taxon>Thripidae</taxon>
        <taxon>Megalurothrips</taxon>
    </lineage>
</organism>
<dbReference type="Proteomes" id="UP001075354">
    <property type="component" value="Chromosome 8"/>
</dbReference>
<accession>A0AAV7XNF3</accession>
<evidence type="ECO:0000313" key="2">
    <source>
        <dbReference type="Proteomes" id="UP001075354"/>
    </source>
</evidence>
<sequence>MDSSTASGSRDLSDTDVLQILLKLSDARASEWEAQFPFLDPATVGQVSNSISKILFKGKLDLKKQFVALVRKWCTGKNKSSALCHTAWVGRSITVEQCVDSVLSSCIPIIEDESDWNMRDTEQQLALSYAVLGAATNLSSPLHVLAGEKCALLVNRILKEKSLQPCHHKFLAQIWSSVGELPINDSTLVQMAERSILGIERTMLWLGEKAVNSKQQTISESFDTVIGSKLLACCQSPVVFQNVCNLLTHMMLVSEAHPGVQALIKVFISGVERQCKSELIDICSLYEESCQVVSALLCVDPSLLPEHGEKLLSRDTVLKLLYALPREKAAGLLSHRPTWLLFTF</sequence>
<dbReference type="EMBL" id="JAPTSV010000008">
    <property type="protein sequence ID" value="KAJ1525316.1"/>
    <property type="molecule type" value="Genomic_DNA"/>
</dbReference>
<reference evidence="1" key="1">
    <citation type="submission" date="2022-12" db="EMBL/GenBank/DDBJ databases">
        <title>Chromosome-level genome assembly of the bean flower thrips Megalurothrips usitatus.</title>
        <authorList>
            <person name="Ma L."/>
            <person name="Liu Q."/>
            <person name="Li H."/>
            <person name="Cai W."/>
        </authorList>
    </citation>
    <scope>NUCLEOTIDE SEQUENCE</scope>
    <source>
        <strain evidence="1">Cailab_2022a</strain>
    </source>
</reference>
<protein>
    <submittedName>
        <fullName evidence="1">Uncharacterized protein</fullName>
    </submittedName>
</protein>
<dbReference type="AlphaFoldDB" id="A0AAV7XNF3"/>
<evidence type="ECO:0000313" key="1">
    <source>
        <dbReference type="EMBL" id="KAJ1525316.1"/>
    </source>
</evidence>
<comment type="caution">
    <text evidence="1">The sequence shown here is derived from an EMBL/GenBank/DDBJ whole genome shotgun (WGS) entry which is preliminary data.</text>
</comment>
<proteinExistence type="predicted"/>
<name>A0AAV7XNF3_9NEOP</name>
<keyword evidence="2" id="KW-1185">Reference proteome</keyword>